<keyword evidence="4 5" id="KW-0012">Acyltransferase</keyword>
<comment type="similarity">
    <text evidence="5">Belongs to the transferase hexapeptide repeat family.</text>
</comment>
<keyword evidence="2" id="KW-0028">Amino-acid biosynthesis</keyword>
<organism evidence="6 7">
    <name type="scientific">Acetobacterium tundrae</name>
    <dbReference type="NCBI Taxonomy" id="132932"/>
    <lineage>
        <taxon>Bacteria</taxon>
        <taxon>Bacillati</taxon>
        <taxon>Bacillota</taxon>
        <taxon>Clostridia</taxon>
        <taxon>Eubacteriales</taxon>
        <taxon>Eubacteriaceae</taxon>
        <taxon>Acetobacterium</taxon>
    </lineage>
</organism>
<sequence>MFSGFKAVMNDIDVTMRKDPAARSAVEVYFLYPHIKALKTYRKAHKLYKNGHFFAARWLSQKARKKTGIEIHPGAEIGDNLFIDHGMGVVIGETTIIGDNVTLYQGVTLGGTGKEKGKRHPTLGNCVVVGSGAKILGNIYIAPGTKVGANAVVLCDTTHESTAVGIPARVIEKETWYYSL</sequence>
<dbReference type="InterPro" id="IPR053376">
    <property type="entry name" value="Serine_acetyltransferase"/>
</dbReference>
<accession>A0ABR6WMW0</accession>
<keyword evidence="7" id="KW-1185">Reference proteome</keyword>
<evidence type="ECO:0000313" key="6">
    <source>
        <dbReference type="EMBL" id="MBC3797776.1"/>
    </source>
</evidence>
<dbReference type="NCBIfam" id="NF041874">
    <property type="entry name" value="EPS_EpsC"/>
    <property type="match status" value="1"/>
</dbReference>
<dbReference type="EC" id="2.3.1.30" evidence="5"/>
<dbReference type="InterPro" id="IPR011004">
    <property type="entry name" value="Trimer_LpxA-like_sf"/>
</dbReference>
<evidence type="ECO:0000256" key="2">
    <source>
        <dbReference type="ARBA" id="ARBA00022605"/>
    </source>
</evidence>
<dbReference type="GO" id="GO:0009001">
    <property type="term" value="F:serine O-acetyltransferase activity"/>
    <property type="evidence" value="ECO:0007669"/>
    <property type="project" value="UniProtKB-EC"/>
</dbReference>
<keyword evidence="3 5" id="KW-0808">Transferase</keyword>
<dbReference type="EMBL" id="WJBB01000015">
    <property type="protein sequence ID" value="MBC3797776.1"/>
    <property type="molecule type" value="Genomic_DNA"/>
</dbReference>
<evidence type="ECO:0000313" key="7">
    <source>
        <dbReference type="Proteomes" id="UP000653358"/>
    </source>
</evidence>
<comment type="caution">
    <text evidence="6">The sequence shown here is derived from an EMBL/GenBank/DDBJ whole genome shotgun (WGS) entry which is preliminary data.</text>
</comment>
<evidence type="ECO:0000256" key="3">
    <source>
        <dbReference type="ARBA" id="ARBA00022679"/>
    </source>
</evidence>
<gene>
    <name evidence="6" type="primary">cysE</name>
    <name evidence="6" type="ORF">GH807_12050</name>
</gene>
<reference evidence="6 7" key="1">
    <citation type="journal article" date="2020" name="mSystems">
        <title>Defining Genomic and Predicted Metabolic Features of the Acetobacterium Genus.</title>
        <authorList>
            <person name="Ross D.E."/>
            <person name="Marshall C.W."/>
            <person name="Gulliver D."/>
            <person name="May H.D."/>
            <person name="Norman R.S."/>
        </authorList>
    </citation>
    <scope>NUCLEOTIDE SEQUENCE [LARGE SCALE GENOMIC DNA]</scope>
    <source>
        <strain evidence="6 7">DSM 9173</strain>
    </source>
</reference>
<dbReference type="NCBIfam" id="TIGR01172">
    <property type="entry name" value="cysE"/>
    <property type="match status" value="1"/>
</dbReference>
<dbReference type="PIRSF" id="PIRSF000441">
    <property type="entry name" value="CysE"/>
    <property type="match status" value="1"/>
</dbReference>
<dbReference type="Proteomes" id="UP000653358">
    <property type="component" value="Unassembled WGS sequence"/>
</dbReference>
<comment type="pathway">
    <text evidence="1">Amino-acid biosynthesis; L-cysteine biosynthesis; L-cysteine from L-serine: step 1/2.</text>
</comment>
<proteinExistence type="inferred from homology"/>
<dbReference type="SUPFAM" id="SSF51161">
    <property type="entry name" value="Trimeric LpxA-like enzymes"/>
    <property type="match status" value="1"/>
</dbReference>
<dbReference type="CDD" id="cd03354">
    <property type="entry name" value="LbH_SAT"/>
    <property type="match status" value="1"/>
</dbReference>
<comment type="catalytic activity">
    <reaction evidence="5">
        <text>L-serine + acetyl-CoA = O-acetyl-L-serine + CoA</text>
        <dbReference type="Rhea" id="RHEA:24560"/>
        <dbReference type="ChEBI" id="CHEBI:33384"/>
        <dbReference type="ChEBI" id="CHEBI:57287"/>
        <dbReference type="ChEBI" id="CHEBI:57288"/>
        <dbReference type="ChEBI" id="CHEBI:58340"/>
        <dbReference type="EC" id="2.3.1.30"/>
    </reaction>
</comment>
<dbReference type="InterPro" id="IPR045304">
    <property type="entry name" value="LbH_SAT"/>
</dbReference>
<evidence type="ECO:0000256" key="4">
    <source>
        <dbReference type="ARBA" id="ARBA00023315"/>
    </source>
</evidence>
<dbReference type="InterPro" id="IPR042122">
    <property type="entry name" value="Ser_AcTrfase_N_sf"/>
</dbReference>
<evidence type="ECO:0000256" key="5">
    <source>
        <dbReference type="PIRNR" id="PIRNR000441"/>
    </source>
</evidence>
<dbReference type="Gene3D" id="1.10.3130.10">
    <property type="entry name" value="serine acetyltransferase, domain 1"/>
    <property type="match status" value="1"/>
</dbReference>
<name>A0ABR6WMW0_9FIRM</name>
<dbReference type="PANTHER" id="PTHR42811">
    <property type="entry name" value="SERINE ACETYLTRANSFERASE"/>
    <property type="match status" value="1"/>
</dbReference>
<evidence type="ECO:0000256" key="1">
    <source>
        <dbReference type="ARBA" id="ARBA00004876"/>
    </source>
</evidence>
<dbReference type="InterPro" id="IPR005881">
    <property type="entry name" value="Ser_O-AcTrfase"/>
</dbReference>
<dbReference type="Gene3D" id="2.160.10.10">
    <property type="entry name" value="Hexapeptide repeat proteins"/>
    <property type="match status" value="1"/>
</dbReference>
<protein>
    <recommendedName>
        <fullName evidence="5">Serine acetyltransferase</fullName>
        <ecNumber evidence="5">2.3.1.30</ecNumber>
    </recommendedName>
</protein>
<dbReference type="RefSeq" id="WP_148604829.1">
    <property type="nucleotide sequence ID" value="NZ_RXYB01000016.1"/>
</dbReference>